<sequence>MQHIQCALDAGPFKSKNRAGRVNKEYNENKKNVAMKDKKISRMTNTFSHSARINIFGKQSIARIFLFSIFAIKKNAFKSVVSFYTFFMLKEDVFGKTQSVNAVLIYEKEVVFTFYIFPGLGEKKEMLKGSFNQEIKMLNNAAAAKYSTFDAVTKPAANKRKWWFGIAAIVLLALVAGAMYWNMSQPASMVHVKSELQENAFFKAKYVDMKTKAEEVAGVQQVDENAIPTLKKPKSGSTESPQKVEAKDTVSDVVEVVETVKEVAETVVEVINTAQQVATAVQDVAEGIQVVASGQTPGVADVVKTVETVKEVADTVQSVIATATQVAETVEQVEQTVEDLSDGN</sequence>
<organism evidence="2 3">
    <name type="scientific">Reticulomyxa filosa</name>
    <dbReference type="NCBI Taxonomy" id="46433"/>
    <lineage>
        <taxon>Eukaryota</taxon>
        <taxon>Sar</taxon>
        <taxon>Rhizaria</taxon>
        <taxon>Retaria</taxon>
        <taxon>Foraminifera</taxon>
        <taxon>Monothalamids</taxon>
        <taxon>Reticulomyxidae</taxon>
        <taxon>Reticulomyxa</taxon>
    </lineage>
</organism>
<dbReference type="EMBL" id="ASPP01013958">
    <property type="protein sequence ID" value="ETO19165.1"/>
    <property type="molecule type" value="Genomic_DNA"/>
</dbReference>
<evidence type="ECO:0000256" key="1">
    <source>
        <dbReference type="SAM" id="Phobius"/>
    </source>
</evidence>
<keyword evidence="3" id="KW-1185">Reference proteome</keyword>
<gene>
    <name evidence="2" type="ORF">RFI_18065</name>
</gene>
<protein>
    <submittedName>
        <fullName evidence="2">Uncharacterized protein</fullName>
    </submittedName>
</protein>
<name>X6MYP5_RETFI</name>
<accession>X6MYP5</accession>
<proteinExistence type="predicted"/>
<keyword evidence="1" id="KW-0472">Membrane</keyword>
<evidence type="ECO:0000313" key="3">
    <source>
        <dbReference type="Proteomes" id="UP000023152"/>
    </source>
</evidence>
<reference evidence="2 3" key="1">
    <citation type="journal article" date="2013" name="Curr. Biol.">
        <title>The Genome of the Foraminiferan Reticulomyxa filosa.</title>
        <authorList>
            <person name="Glockner G."/>
            <person name="Hulsmann N."/>
            <person name="Schleicher M."/>
            <person name="Noegel A.A."/>
            <person name="Eichinger L."/>
            <person name="Gallinger C."/>
            <person name="Pawlowski J."/>
            <person name="Sierra R."/>
            <person name="Euteneuer U."/>
            <person name="Pillet L."/>
            <person name="Moustafa A."/>
            <person name="Platzer M."/>
            <person name="Groth M."/>
            <person name="Szafranski K."/>
            <person name="Schliwa M."/>
        </authorList>
    </citation>
    <scope>NUCLEOTIDE SEQUENCE [LARGE SCALE GENOMIC DNA]</scope>
</reference>
<dbReference type="Proteomes" id="UP000023152">
    <property type="component" value="Unassembled WGS sequence"/>
</dbReference>
<evidence type="ECO:0000313" key="2">
    <source>
        <dbReference type="EMBL" id="ETO19165.1"/>
    </source>
</evidence>
<comment type="caution">
    <text evidence="2">The sequence shown here is derived from an EMBL/GenBank/DDBJ whole genome shotgun (WGS) entry which is preliminary data.</text>
</comment>
<dbReference type="AlphaFoldDB" id="X6MYP5"/>
<dbReference type="Gene3D" id="1.10.287.950">
    <property type="entry name" value="Methyl-accepting chemotaxis protein"/>
    <property type="match status" value="1"/>
</dbReference>
<dbReference type="SUPFAM" id="SSF58104">
    <property type="entry name" value="Methyl-accepting chemotaxis protein (MCP) signaling domain"/>
    <property type="match status" value="1"/>
</dbReference>
<keyword evidence="1" id="KW-0812">Transmembrane</keyword>
<feature type="transmembrane region" description="Helical" evidence="1">
    <location>
        <begin position="162"/>
        <end position="181"/>
    </location>
</feature>
<keyword evidence="1" id="KW-1133">Transmembrane helix</keyword>